<keyword evidence="2" id="KW-1133">Transmembrane helix</keyword>
<evidence type="ECO:0000256" key="1">
    <source>
        <dbReference type="SAM" id="MobiDB-lite"/>
    </source>
</evidence>
<feature type="compositionally biased region" description="Basic and acidic residues" evidence="1">
    <location>
        <begin position="73"/>
        <end position="92"/>
    </location>
</feature>
<evidence type="ECO:0008006" key="5">
    <source>
        <dbReference type="Google" id="ProtNLM"/>
    </source>
</evidence>
<feature type="region of interest" description="Disordered" evidence="1">
    <location>
        <begin position="72"/>
        <end position="117"/>
    </location>
</feature>
<organism evidence="3 4">
    <name type="scientific">Solanum tuberosum</name>
    <name type="common">Potato</name>
    <dbReference type="NCBI Taxonomy" id="4113"/>
    <lineage>
        <taxon>Eukaryota</taxon>
        <taxon>Viridiplantae</taxon>
        <taxon>Streptophyta</taxon>
        <taxon>Embryophyta</taxon>
        <taxon>Tracheophyta</taxon>
        <taxon>Spermatophyta</taxon>
        <taxon>Magnoliopsida</taxon>
        <taxon>eudicotyledons</taxon>
        <taxon>Gunneridae</taxon>
        <taxon>Pentapetalae</taxon>
        <taxon>asterids</taxon>
        <taxon>lamiids</taxon>
        <taxon>Solanales</taxon>
        <taxon>Solanaceae</taxon>
        <taxon>Solanoideae</taxon>
        <taxon>Solaneae</taxon>
        <taxon>Solanum</taxon>
    </lineage>
</organism>
<evidence type="ECO:0000313" key="3">
    <source>
        <dbReference type="EMBL" id="KAH0755804.1"/>
    </source>
</evidence>
<comment type="caution">
    <text evidence="3">The sequence shown here is derived from an EMBL/GenBank/DDBJ whole genome shotgun (WGS) entry which is preliminary data.</text>
</comment>
<evidence type="ECO:0000313" key="4">
    <source>
        <dbReference type="Proteomes" id="UP000826656"/>
    </source>
</evidence>
<proteinExistence type="predicted"/>
<keyword evidence="2" id="KW-0472">Membrane</keyword>
<feature type="compositionally biased region" description="Basic residues" evidence="1">
    <location>
        <begin position="101"/>
        <end position="110"/>
    </location>
</feature>
<keyword evidence="4" id="KW-1185">Reference proteome</keyword>
<gene>
    <name evidence="3" type="ORF">KY290_026074</name>
</gene>
<keyword evidence="2" id="KW-0812">Transmembrane</keyword>
<accession>A0ABQ7UVD2</accession>
<protein>
    <recommendedName>
        <fullName evidence="5">Secreted protein</fullName>
    </recommendedName>
</protein>
<dbReference type="EMBL" id="JAIVGD010000018">
    <property type="protein sequence ID" value="KAH0755804.1"/>
    <property type="molecule type" value="Genomic_DNA"/>
</dbReference>
<dbReference type="Proteomes" id="UP000826656">
    <property type="component" value="Unassembled WGS sequence"/>
</dbReference>
<evidence type="ECO:0000256" key="2">
    <source>
        <dbReference type="SAM" id="Phobius"/>
    </source>
</evidence>
<feature type="transmembrane region" description="Helical" evidence="2">
    <location>
        <begin position="48"/>
        <end position="73"/>
    </location>
</feature>
<reference evidence="3 4" key="1">
    <citation type="journal article" date="2021" name="bioRxiv">
        <title>Chromosome-scale and haplotype-resolved genome assembly of a tetraploid potato cultivar.</title>
        <authorList>
            <person name="Sun H."/>
            <person name="Jiao W.-B."/>
            <person name="Krause K."/>
            <person name="Campoy J.A."/>
            <person name="Goel M."/>
            <person name="Folz-Donahue K."/>
            <person name="Kukat C."/>
            <person name="Huettel B."/>
            <person name="Schneeberger K."/>
        </authorList>
    </citation>
    <scope>NUCLEOTIDE SEQUENCE [LARGE SCALE GENOMIC DNA]</scope>
    <source>
        <strain evidence="3">SolTubOtavaFocal</strain>
        <tissue evidence="3">Leaves</tissue>
    </source>
</reference>
<sequence>MSGVAGSCLVLLLPELLEVGSLLLSCASPCTAVAAVSPATAAWWLAGRWLLLLLAGLLFSRWLSAWSCCAAAGKEERRGEKGRGKLGEEREGAAIGQHGGQPRRRKNGGRKRMEEKR</sequence>
<name>A0ABQ7UVD2_SOLTU</name>